<dbReference type="InterPro" id="IPR023271">
    <property type="entry name" value="Aquaporin-like"/>
</dbReference>
<dbReference type="GO" id="GO:0016020">
    <property type="term" value="C:membrane"/>
    <property type="evidence" value="ECO:0007669"/>
    <property type="project" value="UniProtKB-SubCell"/>
</dbReference>
<comment type="similarity">
    <text evidence="6">Belongs to the MIP/aquaporin (TC 1.A.8) family.</text>
</comment>
<feature type="transmembrane region" description="Helical" evidence="8">
    <location>
        <begin position="169"/>
        <end position="193"/>
    </location>
</feature>
<reference evidence="10" key="1">
    <citation type="submission" date="2015-03" db="EMBL/GenBank/DDBJ databases">
        <authorList>
            <person name="Urmite Genomes"/>
        </authorList>
    </citation>
    <scope>NUCLEOTIDE SEQUENCE [LARGE SCALE GENOMIC DNA]</scope>
    <source>
        <strain evidence="10">CSUR P1344</strain>
    </source>
</reference>
<keyword evidence="10" id="KW-1185">Reference proteome</keyword>
<feature type="region of interest" description="Disordered" evidence="7">
    <location>
        <begin position="1"/>
        <end position="25"/>
    </location>
</feature>
<evidence type="ECO:0000256" key="4">
    <source>
        <dbReference type="ARBA" id="ARBA00022989"/>
    </source>
</evidence>
<evidence type="ECO:0000256" key="7">
    <source>
        <dbReference type="SAM" id="MobiDB-lite"/>
    </source>
</evidence>
<dbReference type="PRINTS" id="PR00783">
    <property type="entry name" value="MINTRINSICP"/>
</dbReference>
<evidence type="ECO:0000313" key="9">
    <source>
        <dbReference type="EMBL" id="CQD15642.1"/>
    </source>
</evidence>
<feature type="transmembrane region" description="Helical" evidence="8">
    <location>
        <begin position="55"/>
        <end position="77"/>
    </location>
</feature>
<feature type="compositionally biased region" description="Basic and acidic residues" evidence="7">
    <location>
        <begin position="1"/>
        <end position="12"/>
    </location>
</feature>
<dbReference type="PANTHER" id="PTHR45724">
    <property type="entry name" value="AQUAPORIN NIP2-1"/>
    <property type="match status" value="1"/>
</dbReference>
<feature type="transmembrane region" description="Helical" evidence="8">
    <location>
        <begin position="138"/>
        <end position="157"/>
    </location>
</feature>
<dbReference type="Pfam" id="PF00230">
    <property type="entry name" value="MIP"/>
    <property type="match status" value="1"/>
</dbReference>
<dbReference type="SUPFAM" id="SSF81338">
    <property type="entry name" value="Aquaporin-like"/>
    <property type="match status" value="1"/>
</dbReference>
<gene>
    <name evidence="9" type="ORF">BN000_03268</name>
</gene>
<feature type="transmembrane region" description="Helical" evidence="8">
    <location>
        <begin position="98"/>
        <end position="118"/>
    </location>
</feature>
<evidence type="ECO:0000256" key="3">
    <source>
        <dbReference type="ARBA" id="ARBA00022692"/>
    </source>
</evidence>
<keyword evidence="2 6" id="KW-0813">Transport</keyword>
<dbReference type="PANTHER" id="PTHR45724:SF13">
    <property type="entry name" value="AQUAPORIN NIP1-1-RELATED"/>
    <property type="match status" value="1"/>
</dbReference>
<evidence type="ECO:0000256" key="5">
    <source>
        <dbReference type="ARBA" id="ARBA00023136"/>
    </source>
</evidence>
<evidence type="ECO:0000313" key="10">
    <source>
        <dbReference type="Proteomes" id="UP000199601"/>
    </source>
</evidence>
<sequence>MQRITPLERDDVTADADQAGAAGPPRTTAKCVVEAIGTLFLVFTCGAAVSSGNPLALLAIGAVLMVMVYAGGHISGGHYNPAVTLAVLVRRRISLRDAAWYWAVQFGAGLIAAAVVHWVVDPAHTGTPATLIVPTDRLAAVFVVEFLFTFALCYVVLNVATSSKRSDNSYFGLAIGFTVVSGAFAVGAISGGAFNPSVTVGAAVVGLFAWPTLWIYLVAQAMAAVAAGLTYVGLNPDEI</sequence>
<feature type="transmembrane region" description="Helical" evidence="8">
    <location>
        <begin position="213"/>
        <end position="234"/>
    </location>
</feature>
<comment type="subcellular location">
    <subcellularLocation>
        <location evidence="1">Membrane</location>
        <topology evidence="1">Multi-pass membrane protein</topology>
    </subcellularLocation>
</comment>
<evidence type="ECO:0000256" key="1">
    <source>
        <dbReference type="ARBA" id="ARBA00004141"/>
    </source>
</evidence>
<evidence type="ECO:0000256" key="6">
    <source>
        <dbReference type="RuleBase" id="RU000477"/>
    </source>
</evidence>
<dbReference type="RefSeq" id="WP_090421864.1">
    <property type="nucleotide sequence ID" value="NZ_CTEC01000002.1"/>
</dbReference>
<feature type="transmembrane region" description="Helical" evidence="8">
    <location>
        <begin position="31"/>
        <end position="49"/>
    </location>
</feature>
<proteinExistence type="inferred from homology"/>
<dbReference type="Gene3D" id="1.20.1080.10">
    <property type="entry name" value="Glycerol uptake facilitator protein"/>
    <property type="match status" value="1"/>
</dbReference>
<organism evidence="9 10">
    <name type="scientific">Mycobacterium europaeum</name>
    <dbReference type="NCBI Taxonomy" id="761804"/>
    <lineage>
        <taxon>Bacteria</taxon>
        <taxon>Bacillati</taxon>
        <taxon>Actinomycetota</taxon>
        <taxon>Actinomycetes</taxon>
        <taxon>Mycobacteriales</taxon>
        <taxon>Mycobacteriaceae</taxon>
        <taxon>Mycobacterium</taxon>
        <taxon>Mycobacterium simiae complex</taxon>
    </lineage>
</organism>
<accession>A0A0U1DHN7</accession>
<dbReference type="PROSITE" id="PS00221">
    <property type="entry name" value="MIP"/>
    <property type="match status" value="2"/>
</dbReference>
<keyword evidence="3 6" id="KW-0812">Transmembrane</keyword>
<keyword evidence="4 8" id="KW-1133">Transmembrane helix</keyword>
<dbReference type="InterPro" id="IPR000425">
    <property type="entry name" value="MIP"/>
</dbReference>
<protein>
    <submittedName>
        <fullName evidence="9">MIP family channel protein</fullName>
    </submittedName>
</protein>
<dbReference type="InterPro" id="IPR022357">
    <property type="entry name" value="MIP_CS"/>
</dbReference>
<dbReference type="InterPro" id="IPR034294">
    <property type="entry name" value="Aquaporin_transptr"/>
</dbReference>
<dbReference type="GO" id="GO:0015267">
    <property type="term" value="F:channel activity"/>
    <property type="evidence" value="ECO:0007669"/>
    <property type="project" value="InterPro"/>
</dbReference>
<dbReference type="Proteomes" id="UP000199601">
    <property type="component" value="Unassembled WGS sequence"/>
</dbReference>
<dbReference type="AlphaFoldDB" id="A0A0U1DHN7"/>
<name>A0A0U1DHN7_9MYCO</name>
<evidence type="ECO:0000256" key="8">
    <source>
        <dbReference type="SAM" id="Phobius"/>
    </source>
</evidence>
<evidence type="ECO:0000256" key="2">
    <source>
        <dbReference type="ARBA" id="ARBA00022448"/>
    </source>
</evidence>
<dbReference type="EMBL" id="CTEC01000002">
    <property type="protein sequence ID" value="CQD15642.1"/>
    <property type="molecule type" value="Genomic_DNA"/>
</dbReference>
<keyword evidence="5 8" id="KW-0472">Membrane</keyword>